<dbReference type="RefSeq" id="WP_227755430.1">
    <property type="nucleotide sequence ID" value="NZ_JAJAGH010000009.1"/>
</dbReference>
<gene>
    <name evidence="1" type="ORF">OBO34_14770</name>
</gene>
<sequence length="134" mass="14354">MTERVAKAVENHKSGYNCAQAVACAYCDLMGVDKAEAFKMTEAFGFGMGTMGTCGAVSAMAALTGMKLSDGNLSKPATKKQCYKMMKEMTKKFEEKNKTVICAELKGINGGNVLRSCDGCIEDAAKIIEEVLLK</sequence>
<protein>
    <submittedName>
        <fullName evidence="1">C-GCAxxG-C-C family protein</fullName>
    </submittedName>
</protein>
<dbReference type="EMBL" id="JAOSHN010000006">
    <property type="protein sequence ID" value="MCU7379607.1"/>
    <property type="molecule type" value="Genomic_DNA"/>
</dbReference>
<dbReference type="AlphaFoldDB" id="A0A9J6QVV1"/>
<comment type="caution">
    <text evidence="1">The sequence shown here is derived from an EMBL/GenBank/DDBJ whole genome shotgun (WGS) entry which is preliminary data.</text>
</comment>
<keyword evidence="2" id="KW-1185">Reference proteome</keyword>
<evidence type="ECO:0000313" key="1">
    <source>
        <dbReference type="EMBL" id="MCU7379607.1"/>
    </source>
</evidence>
<evidence type="ECO:0000313" key="2">
    <source>
        <dbReference type="Proteomes" id="UP001065549"/>
    </source>
</evidence>
<organism evidence="1 2">
    <name type="scientific">Hominibacterium faecale</name>
    <dbReference type="NCBI Taxonomy" id="2839743"/>
    <lineage>
        <taxon>Bacteria</taxon>
        <taxon>Bacillati</taxon>
        <taxon>Bacillota</taxon>
        <taxon>Clostridia</taxon>
        <taxon>Peptostreptococcales</taxon>
        <taxon>Anaerovoracaceae</taxon>
        <taxon>Hominibacterium</taxon>
    </lineage>
</organism>
<reference evidence="1" key="1">
    <citation type="submission" date="2022-09" db="EMBL/GenBank/DDBJ databases">
        <title>Culturomic study of gut microbiota in children with autism spectrum disorder.</title>
        <authorList>
            <person name="Efimov B.A."/>
            <person name="Chaplin A.V."/>
            <person name="Sokolova S.R."/>
            <person name="Pikina A.P."/>
            <person name="Korzhanova M."/>
            <person name="Belova V."/>
            <person name="Korostin D."/>
        </authorList>
    </citation>
    <scope>NUCLEOTIDE SEQUENCE</scope>
    <source>
        <strain evidence="1">ASD5510</strain>
    </source>
</reference>
<dbReference type="Proteomes" id="UP001065549">
    <property type="component" value="Unassembled WGS sequence"/>
</dbReference>
<dbReference type="InterPro" id="IPR010181">
    <property type="entry name" value="CGCAxxGCC_motif"/>
</dbReference>
<dbReference type="Pfam" id="PF09719">
    <property type="entry name" value="C_GCAxxG_C_C"/>
    <property type="match status" value="1"/>
</dbReference>
<name>A0A9J6QVV1_9FIRM</name>
<accession>A0A9J6QVV1</accession>
<proteinExistence type="predicted"/>